<accession>A0A9X3T392</accession>
<proteinExistence type="predicted"/>
<reference evidence="1" key="1">
    <citation type="submission" date="2022-12" db="EMBL/GenBank/DDBJ databases">
        <title>Gycomyces niveus sp.nov.,a novel actinomycete isolated from soil in Shouguan.</title>
        <authorList>
            <person name="Yang X."/>
        </authorList>
    </citation>
    <scope>NUCLEOTIDE SEQUENCE</scope>
    <source>
        <strain evidence="1">NEAU-A15</strain>
    </source>
</reference>
<dbReference type="EMBL" id="JAPZVP010000006">
    <property type="protein sequence ID" value="MDA1359725.1"/>
    <property type="molecule type" value="Genomic_DNA"/>
</dbReference>
<sequence length="750" mass="82638">MAGTLGYTVAVEHTYQRRFNRRDLGDALAGCHWYIISARPAVRIIPGSVDLGEGILTVAFRESGIDGAGESVSVHGAAYADDDHDATFHTHEDGSYFSFQFPGAHLHGDSWSLAAFLSGGGPALARHEILYIGKAYGDGSRTAEQRTAQHEKLQVIYEDFHGQGMDIFLTPLRLLKSTWSTDDHIDDLEPGINLAEYKRVFGDDMGPVPAISVDLIEHSLISHFAPEYNVNLRKWKAPRQTSPMRNMRSAGFRLLSVHLDTSGGLARFSTTTQPEARRSHFIFHDVPPAPRRPVPRGISATEISEWRLGARLIREAPEMFSELAEQRDLMFRTFGEEAPPARKPESVFLSDRTGSQSAPAPLAADLIESERRLRASIVDERAREATEAIAPEYQGEPTYDAATGSIAIGRHVEDDEPTQWVLHDPQGNVQSGYLVNEDVQITTSTLVVIKHQAELSGRFVTYLCDPADRLHLPSAVEAPTYTGFATSPEATVAAVRKVSDLVTDRAAGQREPVPHGLMLLINDAETIVDSPSLASSISNILANGPRVGIGLVAAFNSGDGFTLGVERWHGLGTVKNKMYGLEVPRSLPVWADALHRPSLETFPPGADLTFSVFHDHERLYLALLAVVLQAADPARAKAESDAFLNDNFKSHIVWRQEKHNPQRFSGRLSSNFTQWCIQRVDSRWVLFHLVTDDSYDAAAPQHNALGWANSVMDARYRTAAYKWRQGPAPDRARAKAGDVGFAVVRRVGVQ</sequence>
<comment type="caution">
    <text evidence="1">The sequence shown here is derived from an EMBL/GenBank/DDBJ whole genome shotgun (WGS) entry which is preliminary data.</text>
</comment>
<evidence type="ECO:0000313" key="1">
    <source>
        <dbReference type="EMBL" id="MDA1359725.1"/>
    </source>
</evidence>
<dbReference type="AlphaFoldDB" id="A0A9X3T392"/>
<protein>
    <submittedName>
        <fullName evidence="1">Uncharacterized protein</fullName>
    </submittedName>
</protein>
<dbReference type="RefSeq" id="WP_270109602.1">
    <property type="nucleotide sequence ID" value="NZ_JAPZVP010000006.1"/>
</dbReference>
<keyword evidence="2" id="KW-1185">Reference proteome</keyword>
<name>A0A9X3T392_9ACTN</name>
<dbReference type="Proteomes" id="UP001146067">
    <property type="component" value="Unassembled WGS sequence"/>
</dbReference>
<evidence type="ECO:0000313" key="2">
    <source>
        <dbReference type="Proteomes" id="UP001146067"/>
    </source>
</evidence>
<gene>
    <name evidence="1" type="ORF">O1R50_08835</name>
</gene>
<organism evidence="1 2">
    <name type="scientific">Glycomyces luteolus</name>
    <dbReference type="NCBI Taxonomy" id="2670330"/>
    <lineage>
        <taxon>Bacteria</taxon>
        <taxon>Bacillati</taxon>
        <taxon>Actinomycetota</taxon>
        <taxon>Actinomycetes</taxon>
        <taxon>Glycomycetales</taxon>
        <taxon>Glycomycetaceae</taxon>
        <taxon>Glycomyces</taxon>
    </lineage>
</organism>